<dbReference type="PROSITE" id="PS51903">
    <property type="entry name" value="CLP_R"/>
    <property type="match status" value="1"/>
</dbReference>
<dbReference type="PRINTS" id="PR00300">
    <property type="entry name" value="CLPPROTEASEA"/>
</dbReference>
<dbReference type="Pfam" id="PF07724">
    <property type="entry name" value="AAA_2"/>
    <property type="match status" value="1"/>
</dbReference>
<keyword evidence="10" id="KW-0963">Cytoplasm</keyword>
<dbReference type="InterPro" id="IPR036628">
    <property type="entry name" value="Clp_N_dom_sf"/>
</dbReference>
<evidence type="ECO:0000256" key="8">
    <source>
        <dbReference type="PROSITE-ProRule" id="PRU01251"/>
    </source>
</evidence>
<dbReference type="SUPFAM" id="SSF81923">
    <property type="entry name" value="Double Clp-N motif"/>
    <property type="match status" value="1"/>
</dbReference>
<dbReference type="InterPro" id="IPR028299">
    <property type="entry name" value="ClpA/B_CS2"/>
</dbReference>
<dbReference type="PANTHER" id="PTHR11638">
    <property type="entry name" value="ATP-DEPENDENT CLP PROTEASE"/>
    <property type="match status" value="1"/>
</dbReference>
<evidence type="ECO:0000256" key="3">
    <source>
        <dbReference type="ARBA" id="ARBA00022741"/>
    </source>
</evidence>
<feature type="coiled-coil region" evidence="10">
    <location>
        <begin position="414"/>
        <end position="494"/>
    </location>
</feature>
<dbReference type="CDD" id="cd00009">
    <property type="entry name" value="AAA"/>
    <property type="match status" value="1"/>
</dbReference>
<dbReference type="PROSITE" id="PS00871">
    <property type="entry name" value="CLPAB_2"/>
    <property type="match status" value="1"/>
</dbReference>
<dbReference type="InterPro" id="IPR003593">
    <property type="entry name" value="AAA+_ATPase"/>
</dbReference>
<protein>
    <recommendedName>
        <fullName evidence="10">Chaperone protein ClpB</fullName>
    </recommendedName>
</protein>
<dbReference type="InterPro" id="IPR050130">
    <property type="entry name" value="ClpA_ClpB"/>
</dbReference>
<evidence type="ECO:0000313" key="12">
    <source>
        <dbReference type="EMBL" id="OGZ39809.1"/>
    </source>
</evidence>
<dbReference type="Pfam" id="PF10431">
    <property type="entry name" value="ClpB_D2-small"/>
    <property type="match status" value="1"/>
</dbReference>
<dbReference type="FunFam" id="3.40.50.300:FF:000010">
    <property type="entry name" value="Chaperone clpB 1, putative"/>
    <property type="match status" value="1"/>
</dbReference>
<evidence type="ECO:0000256" key="1">
    <source>
        <dbReference type="ARBA" id="ARBA00008675"/>
    </source>
</evidence>
<comment type="caution">
    <text evidence="12">The sequence shown here is derived from an EMBL/GenBank/DDBJ whole genome shotgun (WGS) entry which is preliminary data.</text>
</comment>
<comment type="subunit">
    <text evidence="10">Homohexamer; The oligomerization is ATP-dependent.</text>
</comment>
<dbReference type="CDD" id="cd19499">
    <property type="entry name" value="RecA-like_ClpB_Hsp104-like"/>
    <property type="match status" value="1"/>
</dbReference>
<dbReference type="InterPro" id="IPR018368">
    <property type="entry name" value="ClpA/B_CS1"/>
</dbReference>
<gene>
    <name evidence="10" type="primary">clpB</name>
    <name evidence="12" type="ORF">A3B04_00120</name>
</gene>
<keyword evidence="5 10" id="KW-0175">Coiled coil</keyword>
<evidence type="ECO:0000259" key="11">
    <source>
        <dbReference type="PROSITE" id="PS51903"/>
    </source>
</evidence>
<keyword evidence="6 9" id="KW-0143">Chaperone</keyword>
<evidence type="ECO:0000313" key="13">
    <source>
        <dbReference type="Proteomes" id="UP000177126"/>
    </source>
</evidence>
<keyword evidence="10" id="KW-0346">Stress response</keyword>
<dbReference type="FunFam" id="3.40.50.300:FF:000025">
    <property type="entry name" value="ATP-dependent Clp protease subunit"/>
    <property type="match status" value="1"/>
</dbReference>
<reference evidence="12 13" key="1">
    <citation type="journal article" date="2016" name="Nat. Commun.">
        <title>Thousands of microbial genomes shed light on interconnected biogeochemical processes in an aquifer system.</title>
        <authorList>
            <person name="Anantharaman K."/>
            <person name="Brown C.T."/>
            <person name="Hug L.A."/>
            <person name="Sharon I."/>
            <person name="Castelle C.J."/>
            <person name="Probst A.J."/>
            <person name="Thomas B.C."/>
            <person name="Singh A."/>
            <person name="Wilkins M.J."/>
            <person name="Karaoz U."/>
            <person name="Brodie E.L."/>
            <person name="Williams K.H."/>
            <person name="Hubbard S.S."/>
            <person name="Banfield J.F."/>
        </authorList>
    </citation>
    <scope>NUCLEOTIDE SEQUENCE [LARGE SCALE GENOMIC DNA]</scope>
</reference>
<dbReference type="Pfam" id="PF17871">
    <property type="entry name" value="AAA_lid_9"/>
    <property type="match status" value="1"/>
</dbReference>
<dbReference type="GO" id="GO:0016887">
    <property type="term" value="F:ATP hydrolysis activity"/>
    <property type="evidence" value="ECO:0007669"/>
    <property type="project" value="InterPro"/>
</dbReference>
<dbReference type="GO" id="GO:0005524">
    <property type="term" value="F:ATP binding"/>
    <property type="evidence" value="ECO:0007669"/>
    <property type="project" value="UniProtKB-UniRule"/>
</dbReference>
<dbReference type="AlphaFoldDB" id="A0A1G2FP07"/>
<dbReference type="Gene3D" id="1.10.1780.10">
    <property type="entry name" value="Clp, N-terminal domain"/>
    <property type="match status" value="1"/>
</dbReference>
<dbReference type="PROSITE" id="PS00870">
    <property type="entry name" value="CLPAB_1"/>
    <property type="match status" value="1"/>
</dbReference>
<sequence>MQIDKFTIKAQEALRDAHNFASERGQTQIDILHLALALVLQENGIVGTLLEKLDVSESFLETELEKEITRLPRILGEVPFGQVMLSQELGRLVNQASKEAQKLGDEYVSVEHLLLAMLDINSRAKELFKSFGVEKTGVLTILDSVRGGQKVTDVEPESKYQVLEKYARNLTELARKEKLDPVIGRDDEIRRVMQVLSRRTKNNPVLIGEAGVGKTAIVEGLAQRIVSGDVPESLKNKELIAMDLGALVAGTKFRGEFEDRIKAVLKEVDRSAGKYILFIDELHTLVGAGAAEGSIDASNLLKPALARGELRAIGATTLKEYQKYIERDPALARRFQQVYVSEPTIEDTIAILRGLKEKYEVHHGVRITDGAIIAAANLSSRYISDRFLPDKAVDLIDEGASALRLEIDSMPAELDQQKRKIIQLEIEKQALKKEKSSDARAQLRQVEKQLADLKEKSKSAELRWKNEHDLIAKISEAKKKIDTLKQEADIAAREGNLAKVAEIRYGKIPEQEKTAKADQKKLVEIQKGHPLLKEEIGEPEIAKVVARWTGIPVQKMLEGEMDKLVRMEEELHKRIIDQEEAISAIANAVRRARAGVSEDKRPIGSFIFLGPTGVGKTELAKALAEFMFNDENAIVRLDMSEYMERHATSRMIGSPPGYVGFEEGGQLTEAIRRRPYSVVLFDEIEKAHPEVFNMMLQILDDGRLTDGKGRVVNFKNTIIIMTSNVGNEIVKSFTLGFADEEPKKQEQQEMKTKVLGALRRNFKPEFLNRVDEIIVFDSLTKENLAQIVELQLDIVQKRLAAKKIKIKVSVRAKKFLADKGYDPNYGARPLKRLIQQSILDAIAKKILAGEILEGSAMTIDADEKGILIK</sequence>
<comment type="subunit">
    <text evidence="7">Homohexamer. The oligomerization is ATP-dependent.</text>
</comment>
<evidence type="ECO:0000256" key="7">
    <source>
        <dbReference type="ARBA" id="ARBA00026057"/>
    </source>
</evidence>
<dbReference type="InterPro" id="IPR019489">
    <property type="entry name" value="Clp_ATPase_C"/>
</dbReference>
<keyword evidence="2 8" id="KW-0677">Repeat</keyword>
<accession>A0A1G2FP07</accession>
<comment type="subcellular location">
    <subcellularLocation>
        <location evidence="10">Cytoplasm</location>
    </subcellularLocation>
</comment>
<dbReference type="GO" id="GO:0042026">
    <property type="term" value="P:protein refolding"/>
    <property type="evidence" value="ECO:0007669"/>
    <property type="project" value="UniProtKB-UniRule"/>
</dbReference>
<evidence type="ECO:0000256" key="5">
    <source>
        <dbReference type="ARBA" id="ARBA00023054"/>
    </source>
</evidence>
<dbReference type="Proteomes" id="UP000177126">
    <property type="component" value="Unassembled WGS sequence"/>
</dbReference>
<dbReference type="Gene3D" id="3.40.50.300">
    <property type="entry name" value="P-loop containing nucleotide triphosphate hydrolases"/>
    <property type="match status" value="3"/>
</dbReference>
<dbReference type="SMART" id="SM01086">
    <property type="entry name" value="ClpB_D2-small"/>
    <property type="match status" value="1"/>
</dbReference>
<dbReference type="InterPro" id="IPR041546">
    <property type="entry name" value="ClpA/ClpB_AAA_lid"/>
</dbReference>
<dbReference type="InterPro" id="IPR027417">
    <property type="entry name" value="P-loop_NTPase"/>
</dbReference>
<name>A0A1G2FP07_9BACT</name>
<feature type="domain" description="Clp R" evidence="11">
    <location>
        <begin position="3"/>
        <end position="148"/>
    </location>
</feature>
<dbReference type="NCBIfam" id="TIGR03346">
    <property type="entry name" value="chaperone_ClpB"/>
    <property type="match status" value="1"/>
</dbReference>
<organism evidence="12 13">
    <name type="scientific">Candidatus Portnoybacteria bacterium RIFCSPLOWO2_02_FULL_39_11</name>
    <dbReference type="NCBI Taxonomy" id="1802001"/>
    <lineage>
        <taxon>Bacteria</taxon>
        <taxon>Candidatus Portnoyibacteriota</taxon>
    </lineage>
</organism>
<dbReference type="Pfam" id="PF02861">
    <property type="entry name" value="Clp_N"/>
    <property type="match status" value="1"/>
</dbReference>
<dbReference type="FunFam" id="3.40.50.300:FF:000120">
    <property type="entry name" value="ATP-dependent chaperone ClpB"/>
    <property type="match status" value="1"/>
</dbReference>
<evidence type="ECO:0000256" key="10">
    <source>
        <dbReference type="RuleBase" id="RU362034"/>
    </source>
</evidence>
<dbReference type="InterPro" id="IPR003959">
    <property type="entry name" value="ATPase_AAA_core"/>
</dbReference>
<evidence type="ECO:0000256" key="9">
    <source>
        <dbReference type="RuleBase" id="RU004432"/>
    </source>
</evidence>
<dbReference type="InterPro" id="IPR017730">
    <property type="entry name" value="Chaperonin_ClpB"/>
</dbReference>
<dbReference type="EMBL" id="MHNF01000046">
    <property type="protein sequence ID" value="OGZ39809.1"/>
    <property type="molecule type" value="Genomic_DNA"/>
</dbReference>
<proteinExistence type="inferred from homology"/>
<dbReference type="Gene3D" id="1.10.8.60">
    <property type="match status" value="1"/>
</dbReference>
<comment type="function">
    <text evidence="10">Part of a stress-induced multi-chaperone system, it is involved in the recovery of the cell from heat-induced damage, in cooperation with DnaK, DnaJ and GrpE.</text>
</comment>
<keyword evidence="4 9" id="KW-0067">ATP-binding</keyword>
<dbReference type="GO" id="GO:0005737">
    <property type="term" value="C:cytoplasm"/>
    <property type="evidence" value="ECO:0007669"/>
    <property type="project" value="UniProtKB-SubCell"/>
</dbReference>
<dbReference type="PANTHER" id="PTHR11638:SF18">
    <property type="entry name" value="HEAT SHOCK PROTEIN 104"/>
    <property type="match status" value="1"/>
</dbReference>
<dbReference type="InterPro" id="IPR001270">
    <property type="entry name" value="ClpA/B"/>
</dbReference>
<dbReference type="InterPro" id="IPR004176">
    <property type="entry name" value="Clp_R_N"/>
</dbReference>
<evidence type="ECO:0000256" key="4">
    <source>
        <dbReference type="ARBA" id="ARBA00022840"/>
    </source>
</evidence>
<dbReference type="SUPFAM" id="SSF52540">
    <property type="entry name" value="P-loop containing nucleoside triphosphate hydrolases"/>
    <property type="match status" value="2"/>
</dbReference>
<evidence type="ECO:0000256" key="2">
    <source>
        <dbReference type="ARBA" id="ARBA00022737"/>
    </source>
</evidence>
<evidence type="ECO:0000256" key="6">
    <source>
        <dbReference type="ARBA" id="ARBA00023186"/>
    </source>
</evidence>
<keyword evidence="3 9" id="KW-0547">Nucleotide-binding</keyword>
<dbReference type="Pfam" id="PF00004">
    <property type="entry name" value="AAA"/>
    <property type="match status" value="1"/>
</dbReference>
<dbReference type="FunFam" id="1.10.8.60:FF:000017">
    <property type="entry name" value="ATP-dependent chaperone ClpB"/>
    <property type="match status" value="1"/>
</dbReference>
<dbReference type="GO" id="GO:0034605">
    <property type="term" value="P:cellular response to heat"/>
    <property type="evidence" value="ECO:0007669"/>
    <property type="project" value="TreeGrafter"/>
</dbReference>
<comment type="similarity">
    <text evidence="1 9">Belongs to the ClpA/ClpB family.</text>
</comment>
<dbReference type="SMART" id="SM00382">
    <property type="entry name" value="AAA"/>
    <property type="match status" value="2"/>
</dbReference>